<keyword evidence="4" id="KW-0961">Cell wall biogenesis/degradation</keyword>
<dbReference type="GO" id="GO:0009253">
    <property type="term" value="P:peptidoglycan catabolic process"/>
    <property type="evidence" value="ECO:0007669"/>
    <property type="project" value="InterPro"/>
</dbReference>
<proteinExistence type="predicted"/>
<dbReference type="KEGG" id="nso:NIASO_13645"/>
<comment type="catalytic activity">
    <reaction evidence="1">
        <text>Hydrolyzes the link between N-acetylmuramoyl residues and L-amino acid residues in certain cell-wall glycopeptides.</text>
        <dbReference type="EC" id="3.5.1.28"/>
    </reaction>
</comment>
<feature type="region of interest" description="Disordered" evidence="5">
    <location>
        <begin position="26"/>
        <end position="89"/>
    </location>
</feature>
<dbReference type="Pfam" id="PF01510">
    <property type="entry name" value="Amidase_2"/>
    <property type="match status" value="1"/>
</dbReference>
<keyword evidence="8" id="KW-1185">Reference proteome</keyword>
<dbReference type="InterPro" id="IPR051206">
    <property type="entry name" value="NAMLAA_amidase_2"/>
</dbReference>
<dbReference type="Gene3D" id="3.40.80.10">
    <property type="entry name" value="Peptidoglycan recognition protein-like"/>
    <property type="match status" value="1"/>
</dbReference>
<feature type="compositionally biased region" description="Basic and acidic residues" evidence="5">
    <location>
        <begin position="61"/>
        <end position="80"/>
    </location>
</feature>
<dbReference type="SMART" id="SM00644">
    <property type="entry name" value="Ami_2"/>
    <property type="match status" value="1"/>
</dbReference>
<dbReference type="RefSeq" id="WP_008586365.1">
    <property type="nucleotide sequence ID" value="NZ_CP007035.1"/>
</dbReference>
<dbReference type="PANTHER" id="PTHR30417:SF1">
    <property type="entry name" value="N-ACETYLMURAMOYL-L-ALANINE AMIDASE AMID"/>
    <property type="match status" value="1"/>
</dbReference>
<protein>
    <recommendedName>
        <fullName evidence="2">N-acetylmuramoyl-L-alanine amidase</fullName>
        <ecNumber evidence="2">3.5.1.28</ecNumber>
    </recommendedName>
</protein>
<gene>
    <name evidence="7" type="ORF">NIASO_13645</name>
</gene>
<sequence>MFSSKALFRMALLMAVLYSCGTSQPARRNVLSPGAPGSVDNRSGKHPSQTVFTKPNQITKRQQEEERKKINTTVERREEPAAGSGDTALANASYKSPSYYKYITDSIQRTSAKASYYRSTESLFKQMAVVPNPQNPAVNAQWYTTVNFDARKPNFVILHHTAQTSAEQTLFTFSITRTGVSAHFVVGRDGLTYQMLNEYMRAWHAGKSRWGAITDMNSCSIGIEIDNNGEEPFSEPQVESLLKLLGYLKNKFGIPQANFIGHADIAPGRKDDPSKYFPWKRLADAGFGYWYDSTNLQQPPADFNALLALRVIGYDVSNPATAIKSFKLHFVQTDTTPVLSDYDKKILYNVYLNYM</sequence>
<feature type="domain" description="N-acetylmuramoyl-L-alanine amidase" evidence="6">
    <location>
        <begin position="143"/>
        <end position="274"/>
    </location>
</feature>
<dbReference type="eggNOG" id="COG3023">
    <property type="taxonomic scope" value="Bacteria"/>
</dbReference>
<dbReference type="InterPro" id="IPR036505">
    <property type="entry name" value="Amidase/PGRP_sf"/>
</dbReference>
<dbReference type="EMBL" id="CP007035">
    <property type="protein sequence ID" value="AHF15921.1"/>
    <property type="molecule type" value="Genomic_DNA"/>
</dbReference>
<dbReference type="CDD" id="cd06583">
    <property type="entry name" value="PGRP"/>
    <property type="match status" value="1"/>
</dbReference>
<evidence type="ECO:0000256" key="3">
    <source>
        <dbReference type="ARBA" id="ARBA00022801"/>
    </source>
</evidence>
<dbReference type="SUPFAM" id="SSF55846">
    <property type="entry name" value="N-acetylmuramoyl-L-alanine amidase-like"/>
    <property type="match status" value="1"/>
</dbReference>
<dbReference type="AlphaFoldDB" id="W0F3N1"/>
<dbReference type="STRING" id="929713.NIASO_13645"/>
<evidence type="ECO:0000256" key="4">
    <source>
        <dbReference type="ARBA" id="ARBA00023316"/>
    </source>
</evidence>
<feature type="compositionally biased region" description="Polar residues" evidence="5">
    <location>
        <begin position="46"/>
        <end position="60"/>
    </location>
</feature>
<evidence type="ECO:0000256" key="1">
    <source>
        <dbReference type="ARBA" id="ARBA00001561"/>
    </source>
</evidence>
<organism evidence="7 8">
    <name type="scientific">Niabella soli DSM 19437</name>
    <dbReference type="NCBI Taxonomy" id="929713"/>
    <lineage>
        <taxon>Bacteria</taxon>
        <taxon>Pseudomonadati</taxon>
        <taxon>Bacteroidota</taxon>
        <taxon>Chitinophagia</taxon>
        <taxon>Chitinophagales</taxon>
        <taxon>Chitinophagaceae</taxon>
        <taxon>Niabella</taxon>
    </lineage>
</organism>
<evidence type="ECO:0000313" key="7">
    <source>
        <dbReference type="EMBL" id="AHF15921.1"/>
    </source>
</evidence>
<evidence type="ECO:0000256" key="2">
    <source>
        <dbReference type="ARBA" id="ARBA00011901"/>
    </source>
</evidence>
<dbReference type="GO" id="GO:0009254">
    <property type="term" value="P:peptidoglycan turnover"/>
    <property type="evidence" value="ECO:0007669"/>
    <property type="project" value="TreeGrafter"/>
</dbReference>
<dbReference type="Proteomes" id="UP000003586">
    <property type="component" value="Chromosome"/>
</dbReference>
<dbReference type="PROSITE" id="PS51257">
    <property type="entry name" value="PROKAR_LIPOPROTEIN"/>
    <property type="match status" value="1"/>
</dbReference>
<evidence type="ECO:0000313" key="8">
    <source>
        <dbReference type="Proteomes" id="UP000003586"/>
    </source>
</evidence>
<dbReference type="GO" id="GO:0071555">
    <property type="term" value="P:cell wall organization"/>
    <property type="evidence" value="ECO:0007669"/>
    <property type="project" value="UniProtKB-KW"/>
</dbReference>
<dbReference type="HOGENOM" id="CLU_780385_0_0_10"/>
<dbReference type="GO" id="GO:0019867">
    <property type="term" value="C:outer membrane"/>
    <property type="evidence" value="ECO:0007669"/>
    <property type="project" value="TreeGrafter"/>
</dbReference>
<accession>W0F3N1</accession>
<evidence type="ECO:0000256" key="5">
    <source>
        <dbReference type="SAM" id="MobiDB-lite"/>
    </source>
</evidence>
<name>W0F3N1_9BACT</name>
<dbReference type="InterPro" id="IPR002502">
    <property type="entry name" value="Amidase_domain"/>
</dbReference>
<dbReference type="PANTHER" id="PTHR30417">
    <property type="entry name" value="N-ACETYLMURAMOYL-L-ALANINE AMIDASE AMID"/>
    <property type="match status" value="1"/>
</dbReference>
<evidence type="ECO:0000259" key="6">
    <source>
        <dbReference type="SMART" id="SM00644"/>
    </source>
</evidence>
<dbReference type="GO" id="GO:0008745">
    <property type="term" value="F:N-acetylmuramoyl-L-alanine amidase activity"/>
    <property type="evidence" value="ECO:0007669"/>
    <property type="project" value="UniProtKB-EC"/>
</dbReference>
<reference evidence="7 8" key="1">
    <citation type="submission" date="2013-12" db="EMBL/GenBank/DDBJ databases">
        <authorList>
            <consortium name="DOE Joint Genome Institute"/>
            <person name="Eisen J."/>
            <person name="Huntemann M."/>
            <person name="Han J."/>
            <person name="Chen A."/>
            <person name="Kyrpides N."/>
            <person name="Mavromatis K."/>
            <person name="Markowitz V."/>
            <person name="Palaniappan K."/>
            <person name="Ivanova N."/>
            <person name="Schaumberg A."/>
            <person name="Pati A."/>
            <person name="Liolios K."/>
            <person name="Nordberg H.P."/>
            <person name="Cantor M.N."/>
            <person name="Hua S.X."/>
            <person name="Woyke T."/>
        </authorList>
    </citation>
    <scope>NUCLEOTIDE SEQUENCE [LARGE SCALE GENOMIC DNA]</scope>
    <source>
        <strain evidence="8">DSM 19437</strain>
    </source>
</reference>
<dbReference type="EC" id="3.5.1.28" evidence="2"/>
<keyword evidence="3" id="KW-0378">Hydrolase</keyword>
<dbReference type="OrthoDB" id="9794842at2"/>